<feature type="compositionally biased region" description="Polar residues" evidence="1">
    <location>
        <begin position="887"/>
        <end position="909"/>
    </location>
</feature>
<feature type="compositionally biased region" description="Basic and acidic residues" evidence="1">
    <location>
        <begin position="1514"/>
        <end position="1526"/>
    </location>
</feature>
<feature type="region of interest" description="Disordered" evidence="1">
    <location>
        <begin position="1"/>
        <end position="24"/>
    </location>
</feature>
<dbReference type="EMBL" id="JABCKI010000088">
    <property type="protein sequence ID" value="KAG5652912.1"/>
    <property type="molecule type" value="Genomic_DNA"/>
</dbReference>
<feature type="compositionally biased region" description="Basic and acidic residues" evidence="1">
    <location>
        <begin position="1370"/>
        <end position="1380"/>
    </location>
</feature>
<dbReference type="Proteomes" id="UP000717328">
    <property type="component" value="Unassembled WGS sequence"/>
</dbReference>
<feature type="compositionally biased region" description="Polar residues" evidence="1">
    <location>
        <begin position="925"/>
        <end position="953"/>
    </location>
</feature>
<feature type="compositionally biased region" description="Basic and acidic residues" evidence="1">
    <location>
        <begin position="314"/>
        <end position="323"/>
    </location>
</feature>
<feature type="compositionally biased region" description="Basic and acidic residues" evidence="1">
    <location>
        <begin position="216"/>
        <end position="239"/>
    </location>
</feature>
<feature type="compositionally biased region" description="Pro residues" evidence="1">
    <location>
        <begin position="727"/>
        <end position="741"/>
    </location>
</feature>
<protein>
    <submittedName>
        <fullName evidence="2">Uncharacterized protein</fullName>
    </submittedName>
</protein>
<evidence type="ECO:0000313" key="3">
    <source>
        <dbReference type="Proteomes" id="UP000717328"/>
    </source>
</evidence>
<name>A0A9P7GTM1_9AGAR</name>
<evidence type="ECO:0000313" key="2">
    <source>
        <dbReference type="EMBL" id="KAG5652912.1"/>
    </source>
</evidence>
<accession>A0A9P7GTM1</accession>
<feature type="compositionally biased region" description="Basic and acidic residues" evidence="1">
    <location>
        <begin position="973"/>
        <end position="985"/>
    </location>
</feature>
<feature type="region of interest" description="Disordered" evidence="1">
    <location>
        <begin position="1370"/>
        <end position="1409"/>
    </location>
</feature>
<reference evidence="2" key="2">
    <citation type="submission" date="2021-10" db="EMBL/GenBank/DDBJ databases">
        <title>Phylogenomics reveals ancestral predisposition of the termite-cultivated fungus Termitomyces towards a domesticated lifestyle.</title>
        <authorList>
            <person name="Auxier B."/>
            <person name="Grum-Grzhimaylo A."/>
            <person name="Cardenas M.E."/>
            <person name="Lodge J.D."/>
            <person name="Laessoe T."/>
            <person name="Pedersen O."/>
            <person name="Smith M.E."/>
            <person name="Kuyper T.W."/>
            <person name="Franco-Molano E.A."/>
            <person name="Baroni T.J."/>
            <person name="Aanen D.K."/>
        </authorList>
    </citation>
    <scope>NUCLEOTIDE SEQUENCE</scope>
    <source>
        <strain evidence="2">D49</strain>
    </source>
</reference>
<keyword evidence="3" id="KW-1185">Reference proteome</keyword>
<feature type="region of interest" description="Disordered" evidence="1">
    <location>
        <begin position="632"/>
        <end position="839"/>
    </location>
</feature>
<feature type="compositionally biased region" description="Low complexity" evidence="1">
    <location>
        <begin position="295"/>
        <end position="309"/>
    </location>
</feature>
<reference evidence="2" key="1">
    <citation type="submission" date="2021-02" db="EMBL/GenBank/DDBJ databases">
        <authorList>
            <person name="Nieuwenhuis M."/>
            <person name="Van De Peppel L.J.J."/>
        </authorList>
    </citation>
    <scope>NUCLEOTIDE SEQUENCE</scope>
    <source>
        <strain evidence="2">D49</strain>
    </source>
</reference>
<feature type="compositionally biased region" description="Low complexity" evidence="1">
    <location>
        <begin position="1393"/>
        <end position="1409"/>
    </location>
</feature>
<dbReference type="OrthoDB" id="2678679at2759"/>
<comment type="caution">
    <text evidence="2">The sequence shown here is derived from an EMBL/GenBank/DDBJ whole genome shotgun (WGS) entry which is preliminary data.</text>
</comment>
<feature type="region of interest" description="Disordered" evidence="1">
    <location>
        <begin position="136"/>
        <end position="347"/>
    </location>
</feature>
<gene>
    <name evidence="2" type="ORF">H0H81_003112</name>
</gene>
<evidence type="ECO:0000256" key="1">
    <source>
        <dbReference type="SAM" id="MobiDB-lite"/>
    </source>
</evidence>
<sequence>MDADAAAQGLWMKHGPLDGSGRAADDSTAVHFEAKGTTSDPGLIETNPAWTEDGFEGVSAVGTMVPSMGVCDAITEEGLQKRASETTVRDAQNSFAPPLEREVEIPEMNQMRESVPREKARKSAVCQDEAATTSAIAANDPAGPSAIVKNTIPKKRGRKGFPAGEGDVESEKSQKRARKSLAAPDASMKTLISGGSMTAQMDGKPRTAKMSAKIRALKDAQEDTAMDHGDGSHPLEEKPKKRTRKSLASDGSGANPDAPASAAKTKRTRVKKANQALKDDTVALTEPEEERPMTRTRATGVSKASSSATRARRKEQPLERGEPHWSLPKLPPTSLIETKPTPKDPAQQEKVLRPVYWCTTKLELAATIPALAKPVHGIAWALCETPVVFLEQPIGASAGSIQASDLEMLRDMDAERKGFGVGFVLTMIRDFVCYEEDLVIQGALNAGQDVHIQDPQELRRQERQEPQFQPRPQLFVEPPTLRNDIAHRQPHQIYEPIYPGPPVRHFPQSFIEHQPQPLHHEAGPAVYPQYPRHEPLQQEQHLEVCPPLHPEDPSLYYERSHSNQEHPPDYHPFDYIRYNTRDAYPPPHPEPQQLSLDYHPLRMRGGARKLRANPSPATADLSLSASMFSEEHTFSDTFPKPSPNFKAPQEATPALTRIPGKTTGSHSTGGGPKPQQQRQSKAIPSTVRPSGAYASKPNVSNHGRPPTLNASTAPGVRSASASMSGNPPKPGPSRPQQPRPPQTSRSTSLASANTTNNPPSTHALIGARQTSNFPLPIETSKGKSGARAPRASKPSTQKRPREIMDQRRPKKAQPEPRPLPPKKPIVADVKPWSPAGLPKLPRINKIKKEEDTTVAAAALVVPVGSDLGSLQPAPRSKDMEGVEVQESWYSTTSSAREVPATSQRSSMNPTERKDVAAWDPPAAPSTLTSSVTTATHPHPPQCSQVTELPQPNNFKFPKREDFTAPAHGAADSVRPHSKDTEDGKAHQQYRSSASWAMPAVSSRPSMASIEWTQNASWDASAVLPTLASAATSATHFPPPNQSQGLPDPVLWQEDSHWYPAVPSPPLAPTDTMMNVDAESTRLQEASSSTMDVTADPDPVDTARPATAINELEFHQHIKLERDEGISGSGGLAGDWAVTITTVIDEPTIFDEPARQSSPDIPIWMTRQSMYQHRPLVPMDVTLRPSSCQGQDEQSSSATTFASFTAPAEPQPTAIPYSVAEEPASVSTAEQPTSIVNLGAEPPTEVSRAERPTGTFDSVVQKPAEVAEATPKRDLRVPCAPPSEVAAICDSYAAGTPLTIVATRAFLAQRWGIAVPDECGYAYLGFFKIVQAQETRLDLRSDEQKVVEEGVVAGRVQWRFECMWIPSGEDLRGTPSKDLESSRPWWAPNPSPPTTDEATTSTLSTTTATTTTTTITTTRLRQLRLQHPNYPIRQLPLHRRFEYLLPLGLHAPPPRAAGTDADLPTGWACRACGRVCFQSLMRHRQCPGLLCEARRRAKRKGKGKEIQPEVSARSSGKEGEKGREGAESVRGYGEDPAEETEEGYAVPLVQLRDPQQASPLSHPGNTYPIGLVDRTSALWGDGMQTFRYSWACASGNGMVLSGAKKAARGKGKAKAADVEVKMEVEEQGVGVGVVASVTHLFTGNYSGLQAVAGELLRDIQIHVPLRRPMAGPSE</sequence>
<feature type="region of interest" description="Disordered" evidence="1">
    <location>
        <begin position="1496"/>
        <end position="1541"/>
    </location>
</feature>
<feature type="compositionally biased region" description="Polar residues" evidence="1">
    <location>
        <begin position="747"/>
        <end position="760"/>
    </location>
</feature>
<proteinExistence type="predicted"/>
<organism evidence="2 3">
    <name type="scientific">Sphagnurus paluster</name>
    <dbReference type="NCBI Taxonomy" id="117069"/>
    <lineage>
        <taxon>Eukaryota</taxon>
        <taxon>Fungi</taxon>
        <taxon>Dikarya</taxon>
        <taxon>Basidiomycota</taxon>
        <taxon>Agaricomycotina</taxon>
        <taxon>Agaricomycetes</taxon>
        <taxon>Agaricomycetidae</taxon>
        <taxon>Agaricales</taxon>
        <taxon>Tricholomatineae</taxon>
        <taxon>Lyophyllaceae</taxon>
        <taxon>Sphagnurus</taxon>
    </lineage>
</organism>
<feature type="region of interest" description="Disordered" evidence="1">
    <location>
        <begin position="865"/>
        <end position="996"/>
    </location>
</feature>